<dbReference type="PANTHER" id="PTHR43283:SF17">
    <property type="entry name" value="(LOVD), PUTATIVE (AFU_ORTHOLOGUE AFUA_5G00920)-RELATED"/>
    <property type="match status" value="1"/>
</dbReference>
<dbReference type="InterPro" id="IPR012338">
    <property type="entry name" value="Beta-lactam/transpept-like"/>
</dbReference>
<keyword evidence="2" id="KW-0378">Hydrolase</keyword>
<sequence>MAWEDEFEAATKPGPGRRIVGAVVVAADSSGNILHHDAKGTTSVDPETAKPLSEDATFWIASCTKLLTTVCALQNVEQGKLVLDDDVSEILPEWKSPDILTGWDQDQPQFKKATKKITLRQLLTHSSGMGYDFLSSDLAKWRKWRGEEIRPGGGDITVQYFAPLLYEPGENWAYSVGIDWAGKMVERVNSGIRLGEYMKQNIFEPLGMTSTGFRPEENDKISSNLCPTTTRTAQGELVPAAPYAIQNPKDDLGGGGLFSSAPDYVKVLISLLKNDGKLLKPETVKLMLTPQLPDDKYLVATATEPLAGPMFRAGVDSAAWNFGLGGILNMEDVEGVCKKGTITWGGLPNLFWWIDPAAGNCGMYASQIIPPGDAESIALALAYRKDILAKSTRST</sequence>
<proteinExistence type="inferred from homology"/>
<evidence type="ECO:0000259" key="3">
    <source>
        <dbReference type="Pfam" id="PF00144"/>
    </source>
</evidence>
<name>A0AA38X2N0_9EURO</name>
<protein>
    <recommendedName>
        <fullName evidence="3">Beta-lactamase-related domain-containing protein</fullName>
    </recommendedName>
</protein>
<dbReference type="AlphaFoldDB" id="A0AA38X2N0"/>
<gene>
    <name evidence="4" type="ORF">H2200_009486</name>
</gene>
<reference evidence="4" key="1">
    <citation type="submission" date="2022-10" db="EMBL/GenBank/DDBJ databases">
        <title>Culturing micro-colonial fungi from biological soil crusts in the Mojave desert and describing Neophaeococcomyces mojavensis, and introducing the new genera and species Taxawa tesnikishii.</title>
        <authorList>
            <person name="Kurbessoian T."/>
            <person name="Stajich J.E."/>
        </authorList>
    </citation>
    <scope>NUCLEOTIDE SEQUENCE</scope>
    <source>
        <strain evidence="4">TK_41</strain>
    </source>
</reference>
<dbReference type="Proteomes" id="UP001172673">
    <property type="component" value="Unassembled WGS sequence"/>
</dbReference>
<dbReference type="SUPFAM" id="SSF56601">
    <property type="entry name" value="beta-lactamase/transpeptidase-like"/>
    <property type="match status" value="1"/>
</dbReference>
<dbReference type="Pfam" id="PF00144">
    <property type="entry name" value="Beta-lactamase"/>
    <property type="match status" value="1"/>
</dbReference>
<evidence type="ECO:0000313" key="5">
    <source>
        <dbReference type="Proteomes" id="UP001172673"/>
    </source>
</evidence>
<evidence type="ECO:0000256" key="2">
    <source>
        <dbReference type="ARBA" id="ARBA00022801"/>
    </source>
</evidence>
<dbReference type="GO" id="GO:0016787">
    <property type="term" value="F:hydrolase activity"/>
    <property type="evidence" value="ECO:0007669"/>
    <property type="project" value="UniProtKB-KW"/>
</dbReference>
<comment type="similarity">
    <text evidence="1">Belongs to the class-A beta-lactamase family.</text>
</comment>
<dbReference type="EMBL" id="JAPDRK010000015">
    <property type="protein sequence ID" value="KAJ9605637.1"/>
    <property type="molecule type" value="Genomic_DNA"/>
</dbReference>
<evidence type="ECO:0000256" key="1">
    <source>
        <dbReference type="ARBA" id="ARBA00009009"/>
    </source>
</evidence>
<dbReference type="Gene3D" id="3.40.710.10">
    <property type="entry name" value="DD-peptidase/beta-lactamase superfamily"/>
    <property type="match status" value="1"/>
</dbReference>
<dbReference type="InterPro" id="IPR050789">
    <property type="entry name" value="Diverse_Enzym_Activities"/>
</dbReference>
<evidence type="ECO:0000313" key="4">
    <source>
        <dbReference type="EMBL" id="KAJ9605637.1"/>
    </source>
</evidence>
<organism evidence="4 5">
    <name type="scientific">Cladophialophora chaetospira</name>
    <dbReference type="NCBI Taxonomy" id="386627"/>
    <lineage>
        <taxon>Eukaryota</taxon>
        <taxon>Fungi</taxon>
        <taxon>Dikarya</taxon>
        <taxon>Ascomycota</taxon>
        <taxon>Pezizomycotina</taxon>
        <taxon>Eurotiomycetes</taxon>
        <taxon>Chaetothyriomycetidae</taxon>
        <taxon>Chaetothyriales</taxon>
        <taxon>Herpotrichiellaceae</taxon>
        <taxon>Cladophialophora</taxon>
    </lineage>
</organism>
<keyword evidence="5" id="KW-1185">Reference proteome</keyword>
<dbReference type="PANTHER" id="PTHR43283">
    <property type="entry name" value="BETA-LACTAMASE-RELATED"/>
    <property type="match status" value="1"/>
</dbReference>
<accession>A0AA38X2N0</accession>
<dbReference type="InterPro" id="IPR001466">
    <property type="entry name" value="Beta-lactam-related"/>
</dbReference>
<comment type="caution">
    <text evidence="4">The sequence shown here is derived from an EMBL/GenBank/DDBJ whole genome shotgun (WGS) entry which is preliminary data.</text>
</comment>
<feature type="domain" description="Beta-lactamase-related" evidence="3">
    <location>
        <begin position="11"/>
        <end position="374"/>
    </location>
</feature>